<proteinExistence type="predicted"/>
<dbReference type="EMBL" id="CP053096">
    <property type="protein sequence ID" value="QJR43599.1"/>
    <property type="molecule type" value="Genomic_DNA"/>
</dbReference>
<organism evidence="2 3">
    <name type="scientific">Mycoplasma miroungigenitalium</name>
    <dbReference type="NCBI Taxonomy" id="754515"/>
    <lineage>
        <taxon>Bacteria</taxon>
        <taxon>Bacillati</taxon>
        <taxon>Mycoplasmatota</taxon>
        <taxon>Mollicutes</taxon>
        <taxon>Mycoplasmataceae</taxon>
        <taxon>Mycoplasma</taxon>
    </lineage>
</organism>
<dbReference type="KEGG" id="mmir:HLA87_02235"/>
<dbReference type="RefSeq" id="WP_171111512.1">
    <property type="nucleotide sequence ID" value="NZ_CP053096.1"/>
</dbReference>
<evidence type="ECO:0000313" key="2">
    <source>
        <dbReference type="EMBL" id="QJR43599.1"/>
    </source>
</evidence>
<feature type="transmembrane region" description="Helical" evidence="1">
    <location>
        <begin position="111"/>
        <end position="132"/>
    </location>
</feature>
<evidence type="ECO:0008006" key="4">
    <source>
        <dbReference type="Google" id="ProtNLM"/>
    </source>
</evidence>
<dbReference type="NCBIfam" id="NF045951">
    <property type="entry name" value="MAG0110_fam"/>
    <property type="match status" value="1"/>
</dbReference>
<feature type="transmembrane region" description="Helical" evidence="1">
    <location>
        <begin position="77"/>
        <end position="99"/>
    </location>
</feature>
<keyword evidence="1" id="KW-0812">Transmembrane</keyword>
<feature type="transmembrane region" description="Helical" evidence="1">
    <location>
        <begin position="21"/>
        <end position="44"/>
    </location>
</feature>
<evidence type="ECO:0000313" key="3">
    <source>
        <dbReference type="Proteomes" id="UP000500686"/>
    </source>
</evidence>
<gene>
    <name evidence="2" type="ORF">HLA87_02235</name>
</gene>
<accession>A0A6M4JBZ8</accession>
<keyword evidence="1" id="KW-1133">Transmembrane helix</keyword>
<protein>
    <recommendedName>
        <fullName evidence="4">Inhibitor of apoptosis-promoting Bax1</fullName>
    </recommendedName>
</protein>
<feature type="transmembrane region" description="Helical" evidence="1">
    <location>
        <begin position="50"/>
        <end position="70"/>
    </location>
</feature>
<feature type="transmembrane region" description="Helical" evidence="1">
    <location>
        <begin position="209"/>
        <end position="230"/>
    </location>
</feature>
<feature type="transmembrane region" description="Helical" evidence="1">
    <location>
        <begin position="139"/>
        <end position="159"/>
    </location>
</feature>
<keyword evidence="1" id="KW-0472">Membrane</keyword>
<sequence length="236" mass="26689">MNTKTNDLKTNIIRNNKIIGGSILSLAFFIIVALAGGILYNYIFNINLQLWVILAGTLLDCALIIIILVFGHKMKAYILGPLASISMFLLGFYGLGYGINQFVSSNELIKLTAIFFIPAASMVLIGALAYFNVLKINKITPIMITLFITMIILMLVSWFSSHQLIFTIISGIGFLLTLCYMAIDWLIIIKFNNNFKKLTPEEQSISESIKWSIYFGYRLAFDYIYAFIYLSNFFGK</sequence>
<keyword evidence="3" id="KW-1185">Reference proteome</keyword>
<dbReference type="AlphaFoldDB" id="A0A6M4JBZ8"/>
<reference evidence="2 3" key="1">
    <citation type="submission" date="2020-05" db="EMBL/GenBank/DDBJ databases">
        <title>Novel Mycoplasma species detected in Mirounga angustirostris (northern elephant seal) from the USA.</title>
        <authorList>
            <person name="Volokhov D.V."/>
        </authorList>
    </citation>
    <scope>NUCLEOTIDE SEQUENCE [LARGE SCALE GENOMIC DNA]</scope>
    <source>
        <strain evidence="2 3">Mirounga ES2806-GEN</strain>
    </source>
</reference>
<dbReference type="Proteomes" id="UP000500686">
    <property type="component" value="Chromosome"/>
</dbReference>
<name>A0A6M4JBZ8_9MOLU</name>
<feature type="transmembrane region" description="Helical" evidence="1">
    <location>
        <begin position="165"/>
        <end position="188"/>
    </location>
</feature>
<evidence type="ECO:0000256" key="1">
    <source>
        <dbReference type="SAM" id="Phobius"/>
    </source>
</evidence>